<dbReference type="Proteomes" id="UP001161276">
    <property type="component" value="Unassembled WGS sequence"/>
</dbReference>
<evidence type="ECO:0000313" key="2">
    <source>
        <dbReference type="Proteomes" id="UP001161276"/>
    </source>
</evidence>
<accession>A0AA43B3B7</accession>
<gene>
    <name evidence="1" type="ORF">N5K24_19325</name>
</gene>
<reference evidence="1" key="1">
    <citation type="submission" date="2022-09" db="EMBL/GenBank/DDBJ databases">
        <title>Intensive care unit water sources are persistently colonized with multi-drug resistant bacteria and are the site of extensive horizontal gene transfer of antibiotic resistance genes.</title>
        <authorList>
            <person name="Diorio-Toth L."/>
        </authorList>
    </citation>
    <scope>NUCLEOTIDE SEQUENCE</scope>
    <source>
        <strain evidence="1">GD03676</strain>
    </source>
</reference>
<dbReference type="Pfam" id="PF05930">
    <property type="entry name" value="Phage_AlpA"/>
    <property type="match status" value="1"/>
</dbReference>
<dbReference type="RefSeq" id="WP_280028067.1">
    <property type="nucleotide sequence ID" value="NZ_JAOCKG010000008.1"/>
</dbReference>
<dbReference type="InterPro" id="IPR010260">
    <property type="entry name" value="AlpA"/>
</dbReference>
<sequence length="71" mass="7809">MREQGESLLPLPAVKARVGMGKTKIYEEIKAGAFPACIKNGRTSVWVASEIADWIEKKILHERGAAAEKKT</sequence>
<name>A0AA43B3B7_9BURK</name>
<proteinExistence type="predicted"/>
<organism evidence="1 2">
    <name type="scientific">Achromobacter marplatensis</name>
    <dbReference type="NCBI Taxonomy" id="470868"/>
    <lineage>
        <taxon>Bacteria</taxon>
        <taxon>Pseudomonadati</taxon>
        <taxon>Pseudomonadota</taxon>
        <taxon>Betaproteobacteria</taxon>
        <taxon>Burkholderiales</taxon>
        <taxon>Alcaligenaceae</taxon>
        <taxon>Achromobacter</taxon>
    </lineage>
</organism>
<dbReference type="AlphaFoldDB" id="A0AA43B3B7"/>
<comment type="caution">
    <text evidence="1">The sequence shown here is derived from an EMBL/GenBank/DDBJ whole genome shotgun (WGS) entry which is preliminary data.</text>
</comment>
<dbReference type="EMBL" id="JAOCKG010000008">
    <property type="protein sequence ID" value="MDH2052564.1"/>
    <property type="molecule type" value="Genomic_DNA"/>
</dbReference>
<dbReference type="Gene3D" id="1.10.238.160">
    <property type="match status" value="1"/>
</dbReference>
<protein>
    <submittedName>
        <fullName evidence="1">AlpA family phage regulatory protein</fullName>
    </submittedName>
</protein>
<evidence type="ECO:0000313" key="1">
    <source>
        <dbReference type="EMBL" id="MDH2052564.1"/>
    </source>
</evidence>